<sequence>MSIELRGSDYNFLRETKSKFDEVLTSNSHIRIVDLFSGCGGTSLGAVEAIRTKGLTATISAAVEWDKVTAECFKENFSPDTMLNTDITTLLDGRAGEQLTESERKFQDTCGHVDILLGGPPCQGHSSLNNYSRMNDPKNALYFKMARAAEVLKPEFIFIENVVGAVNDRSGVVQRTIERLQDLGYLISKGVIDCKELGLAQSRKRFILMASKGKSIPSTDSILKKYSLEPKSLSWAIGDLIGSAKSGDIFNEPSKPSKENLERINYLFESNLYDLPNEMRPPCHRDKKHSYNSIYGRLSWDKPSQTLTGGFYNMSMGRYIHPEEKRTLTAHEAARIQGFPDFFNFYPALKRTSLAQIIGNAVPPKLAFSCVMELIEND</sequence>
<evidence type="ECO:0000313" key="10">
    <source>
        <dbReference type="Proteomes" id="UP001209713"/>
    </source>
</evidence>
<evidence type="ECO:0000256" key="7">
    <source>
        <dbReference type="PROSITE-ProRule" id="PRU01016"/>
    </source>
</evidence>
<gene>
    <name evidence="9" type="ORF">OFY17_04270</name>
</gene>
<feature type="active site" evidence="7">
    <location>
        <position position="122"/>
    </location>
</feature>
<dbReference type="NCBIfam" id="TIGR00675">
    <property type="entry name" value="dcm"/>
    <property type="match status" value="1"/>
</dbReference>
<evidence type="ECO:0000256" key="2">
    <source>
        <dbReference type="ARBA" id="ARBA00022603"/>
    </source>
</evidence>
<comment type="catalytic activity">
    <reaction evidence="6">
        <text>a 2'-deoxycytidine in DNA + S-adenosyl-L-methionine = a 5-methyl-2'-deoxycytidine in DNA + S-adenosyl-L-homocysteine + H(+)</text>
        <dbReference type="Rhea" id="RHEA:13681"/>
        <dbReference type="Rhea" id="RHEA-COMP:11369"/>
        <dbReference type="Rhea" id="RHEA-COMP:11370"/>
        <dbReference type="ChEBI" id="CHEBI:15378"/>
        <dbReference type="ChEBI" id="CHEBI:57856"/>
        <dbReference type="ChEBI" id="CHEBI:59789"/>
        <dbReference type="ChEBI" id="CHEBI:85452"/>
        <dbReference type="ChEBI" id="CHEBI:85454"/>
        <dbReference type="EC" id="2.1.1.37"/>
    </reaction>
</comment>
<protein>
    <recommendedName>
        <fullName evidence="1">DNA (cytosine-5-)-methyltransferase</fullName>
        <ecNumber evidence="1">2.1.1.37</ecNumber>
    </recommendedName>
</protein>
<dbReference type="GO" id="GO:0008168">
    <property type="term" value="F:methyltransferase activity"/>
    <property type="evidence" value="ECO:0007669"/>
    <property type="project" value="UniProtKB-KW"/>
</dbReference>
<dbReference type="Pfam" id="PF00145">
    <property type="entry name" value="DNA_methylase"/>
    <property type="match status" value="1"/>
</dbReference>
<accession>A0ABT2YQD7</accession>
<keyword evidence="5" id="KW-0680">Restriction system</keyword>
<comment type="caution">
    <text evidence="9">The sequence shown here is derived from an EMBL/GenBank/DDBJ whole genome shotgun (WGS) entry which is preliminary data.</text>
</comment>
<dbReference type="EMBL" id="JAOVZB010000001">
    <property type="protein sequence ID" value="MCV2402099.1"/>
    <property type="molecule type" value="Genomic_DNA"/>
</dbReference>
<evidence type="ECO:0000256" key="3">
    <source>
        <dbReference type="ARBA" id="ARBA00022679"/>
    </source>
</evidence>
<dbReference type="Proteomes" id="UP001209713">
    <property type="component" value="Unassembled WGS sequence"/>
</dbReference>
<evidence type="ECO:0000256" key="8">
    <source>
        <dbReference type="RuleBase" id="RU000416"/>
    </source>
</evidence>
<keyword evidence="4 7" id="KW-0949">S-adenosyl-L-methionine</keyword>
<dbReference type="InterPro" id="IPR001525">
    <property type="entry name" value="C5_MeTfrase"/>
</dbReference>
<dbReference type="EC" id="2.1.1.37" evidence="1"/>
<keyword evidence="3 7" id="KW-0808">Transferase</keyword>
<dbReference type="InterPro" id="IPR029063">
    <property type="entry name" value="SAM-dependent_MTases_sf"/>
</dbReference>
<dbReference type="Gene3D" id="3.40.50.150">
    <property type="entry name" value="Vaccinia Virus protein VP39"/>
    <property type="match status" value="1"/>
</dbReference>
<keyword evidence="10" id="KW-1185">Reference proteome</keyword>
<proteinExistence type="inferred from homology"/>
<evidence type="ECO:0000256" key="4">
    <source>
        <dbReference type="ARBA" id="ARBA00022691"/>
    </source>
</evidence>
<dbReference type="SUPFAM" id="SSF53335">
    <property type="entry name" value="S-adenosyl-L-methionine-dependent methyltransferases"/>
    <property type="match status" value="1"/>
</dbReference>
<dbReference type="PANTHER" id="PTHR10629">
    <property type="entry name" value="CYTOSINE-SPECIFIC METHYLTRANSFERASE"/>
    <property type="match status" value="1"/>
</dbReference>
<reference evidence="9 10" key="1">
    <citation type="submission" date="2022-10" db="EMBL/GenBank/DDBJ databases">
        <title>Marinomonas transparenta sp. nov. and Marinomonas sargassi sp. nov., isolated from marine alga (Sargassum natans (L.) Gaillon).</title>
        <authorList>
            <person name="Wang Y."/>
        </authorList>
    </citation>
    <scope>NUCLEOTIDE SEQUENCE [LARGE SCALE GENOMIC DNA]</scope>
    <source>
        <strain evidence="9 10">C2222</strain>
    </source>
</reference>
<comment type="similarity">
    <text evidence="7 8">Belongs to the class I-like SAM-binding methyltransferase superfamily. C5-methyltransferase family.</text>
</comment>
<dbReference type="Gene3D" id="3.90.120.10">
    <property type="entry name" value="DNA Methylase, subunit A, domain 2"/>
    <property type="match status" value="1"/>
</dbReference>
<evidence type="ECO:0000256" key="5">
    <source>
        <dbReference type="ARBA" id="ARBA00022747"/>
    </source>
</evidence>
<evidence type="ECO:0000256" key="1">
    <source>
        <dbReference type="ARBA" id="ARBA00011975"/>
    </source>
</evidence>
<dbReference type="PANTHER" id="PTHR10629:SF52">
    <property type="entry name" value="DNA (CYTOSINE-5)-METHYLTRANSFERASE 1"/>
    <property type="match status" value="1"/>
</dbReference>
<name>A0ABT2YQD7_9GAMM</name>
<dbReference type="PRINTS" id="PR00105">
    <property type="entry name" value="C5METTRFRASE"/>
</dbReference>
<dbReference type="RefSeq" id="WP_263529463.1">
    <property type="nucleotide sequence ID" value="NZ_JAOVZB010000001.1"/>
</dbReference>
<dbReference type="InterPro" id="IPR050390">
    <property type="entry name" value="C5-Methyltransferase"/>
</dbReference>
<evidence type="ECO:0000313" key="9">
    <source>
        <dbReference type="EMBL" id="MCV2402099.1"/>
    </source>
</evidence>
<organism evidence="9 10">
    <name type="scientific">Marinomonas sargassi</name>
    <dbReference type="NCBI Taxonomy" id="2984494"/>
    <lineage>
        <taxon>Bacteria</taxon>
        <taxon>Pseudomonadati</taxon>
        <taxon>Pseudomonadota</taxon>
        <taxon>Gammaproteobacteria</taxon>
        <taxon>Oceanospirillales</taxon>
        <taxon>Oceanospirillaceae</taxon>
        <taxon>Marinomonas</taxon>
    </lineage>
</organism>
<dbReference type="GO" id="GO:0032259">
    <property type="term" value="P:methylation"/>
    <property type="evidence" value="ECO:0007669"/>
    <property type="project" value="UniProtKB-KW"/>
</dbReference>
<dbReference type="PROSITE" id="PS51679">
    <property type="entry name" value="SAM_MT_C5"/>
    <property type="match status" value="1"/>
</dbReference>
<keyword evidence="2 7" id="KW-0489">Methyltransferase</keyword>
<evidence type="ECO:0000256" key="6">
    <source>
        <dbReference type="ARBA" id="ARBA00047422"/>
    </source>
</evidence>